<proteinExistence type="inferred from homology"/>
<dbReference type="SMART" id="SM00929">
    <property type="entry name" value="NADH-G_4Fe-4S_3"/>
    <property type="match status" value="1"/>
</dbReference>
<evidence type="ECO:0000256" key="7">
    <source>
        <dbReference type="ARBA" id="ARBA00022723"/>
    </source>
</evidence>
<dbReference type="SUPFAM" id="SSF50692">
    <property type="entry name" value="ADC-like"/>
    <property type="match status" value="1"/>
</dbReference>
<dbReference type="Gene3D" id="2.40.40.20">
    <property type="match status" value="1"/>
</dbReference>
<dbReference type="PROSITE" id="PS00490">
    <property type="entry name" value="MOLYBDOPTERIN_PROK_2"/>
    <property type="match status" value="1"/>
</dbReference>
<dbReference type="GO" id="GO:0008863">
    <property type="term" value="F:formate dehydrogenase (NAD+) activity"/>
    <property type="evidence" value="ECO:0007669"/>
    <property type="project" value="InterPro"/>
</dbReference>
<dbReference type="Gene3D" id="2.20.25.90">
    <property type="entry name" value="ADC-like domains"/>
    <property type="match status" value="1"/>
</dbReference>
<evidence type="ECO:0000256" key="5">
    <source>
        <dbReference type="ARBA" id="ARBA00022505"/>
    </source>
</evidence>
<dbReference type="Gene3D" id="3.40.50.740">
    <property type="match status" value="1"/>
</dbReference>
<feature type="domain" description="2Fe-2S ferredoxin-type" evidence="12">
    <location>
        <begin position="1"/>
        <end position="78"/>
    </location>
</feature>
<organism evidence="16 17">
    <name type="scientific">Alkalibaculum bacchi</name>
    <dbReference type="NCBI Taxonomy" id="645887"/>
    <lineage>
        <taxon>Bacteria</taxon>
        <taxon>Bacillati</taxon>
        <taxon>Bacillota</taxon>
        <taxon>Clostridia</taxon>
        <taxon>Eubacteriales</taxon>
        <taxon>Eubacteriaceae</taxon>
        <taxon>Alkalibaculum</taxon>
    </lineage>
</organism>
<evidence type="ECO:0000256" key="6">
    <source>
        <dbReference type="ARBA" id="ARBA00022714"/>
    </source>
</evidence>
<comment type="similarity">
    <text evidence="3">In the C-terminal section; belongs to the prokaryotic molybdopterin-containing oxidoreductase family.</text>
</comment>
<evidence type="ECO:0000256" key="9">
    <source>
        <dbReference type="ARBA" id="ARBA00023002"/>
    </source>
</evidence>
<dbReference type="PROSITE" id="PS00198">
    <property type="entry name" value="4FE4S_FER_1"/>
    <property type="match status" value="1"/>
</dbReference>
<accession>A0A366I6K7</accession>
<comment type="cofactor">
    <cofactor evidence="1">
        <name>Mo-bis(molybdopterin guanine dinucleotide)</name>
        <dbReference type="ChEBI" id="CHEBI:60539"/>
    </cofactor>
</comment>
<dbReference type="InterPro" id="IPR006478">
    <property type="entry name" value="Formate_DH_asu"/>
</dbReference>
<name>A0A366I6K7_9FIRM</name>
<dbReference type="PROSITE" id="PS51839">
    <property type="entry name" value="4FE4S_HC3"/>
    <property type="match status" value="1"/>
</dbReference>
<keyword evidence="17" id="KW-1185">Reference proteome</keyword>
<dbReference type="Pfam" id="PF12838">
    <property type="entry name" value="Fer4_7"/>
    <property type="match status" value="1"/>
</dbReference>
<dbReference type="GO" id="GO:0003954">
    <property type="term" value="F:NADH dehydrogenase activity"/>
    <property type="evidence" value="ECO:0007669"/>
    <property type="project" value="TreeGrafter"/>
</dbReference>
<dbReference type="GO" id="GO:0043546">
    <property type="term" value="F:molybdopterin cofactor binding"/>
    <property type="evidence" value="ECO:0007669"/>
    <property type="project" value="InterPro"/>
</dbReference>
<dbReference type="GO" id="GO:0051537">
    <property type="term" value="F:2 iron, 2 sulfur cluster binding"/>
    <property type="evidence" value="ECO:0007669"/>
    <property type="project" value="UniProtKB-KW"/>
</dbReference>
<dbReference type="InterPro" id="IPR006657">
    <property type="entry name" value="MoPterin_dinucl-bd_dom"/>
</dbReference>
<keyword evidence="5" id="KW-0500">Molybdenum</keyword>
<evidence type="ECO:0000259" key="13">
    <source>
        <dbReference type="PROSITE" id="PS51379"/>
    </source>
</evidence>
<dbReference type="PIRSF" id="PIRSF036643">
    <property type="entry name" value="FDH_alpha"/>
    <property type="match status" value="1"/>
</dbReference>
<dbReference type="Gene3D" id="3.40.228.10">
    <property type="entry name" value="Dimethylsulfoxide Reductase, domain 2"/>
    <property type="match status" value="1"/>
</dbReference>
<comment type="cofactor">
    <cofactor evidence="2">
        <name>[4Fe-4S] cluster</name>
        <dbReference type="ChEBI" id="CHEBI:49883"/>
    </cofactor>
</comment>
<dbReference type="CDD" id="cd02753">
    <property type="entry name" value="MopB_Formate-Dh-H"/>
    <property type="match status" value="1"/>
</dbReference>
<protein>
    <submittedName>
        <fullName evidence="16">NAD-dependent formate dehydrogenase catalytic subunit</fullName>
    </submittedName>
</protein>
<evidence type="ECO:0000259" key="15">
    <source>
        <dbReference type="PROSITE" id="PS51839"/>
    </source>
</evidence>
<dbReference type="InterPro" id="IPR006963">
    <property type="entry name" value="Mopterin_OxRdtase_4Fe-4S_dom"/>
</dbReference>
<evidence type="ECO:0000256" key="1">
    <source>
        <dbReference type="ARBA" id="ARBA00001942"/>
    </source>
</evidence>
<keyword evidence="10" id="KW-0408">Iron</keyword>
<dbReference type="NCBIfam" id="TIGR01591">
    <property type="entry name" value="Fdh-alpha"/>
    <property type="match status" value="1"/>
</dbReference>
<dbReference type="Pfam" id="PF00384">
    <property type="entry name" value="Molybdopterin"/>
    <property type="match status" value="1"/>
</dbReference>
<dbReference type="PROSITE" id="PS51379">
    <property type="entry name" value="4FE4S_FER_2"/>
    <property type="match status" value="1"/>
</dbReference>
<feature type="domain" description="4Fe-4S His(Cys)3-ligated-type" evidence="15">
    <location>
        <begin position="78"/>
        <end position="117"/>
    </location>
</feature>
<dbReference type="Proteomes" id="UP000253490">
    <property type="component" value="Unassembled WGS sequence"/>
</dbReference>
<keyword evidence="11" id="KW-0411">Iron-sulfur</keyword>
<dbReference type="InterPro" id="IPR041925">
    <property type="entry name" value="CT_Formate-Dh_H"/>
</dbReference>
<dbReference type="Gene3D" id="3.30.70.20">
    <property type="match status" value="1"/>
</dbReference>
<dbReference type="InterPro" id="IPR019574">
    <property type="entry name" value="NADH_UbQ_OxRdtase_Gsu_4Fe4S-bd"/>
</dbReference>
<dbReference type="FunFam" id="3.30.70.20:FF:000035">
    <property type="entry name" value="Iron hydrogenase 1"/>
    <property type="match status" value="1"/>
</dbReference>
<dbReference type="Pfam" id="PF04879">
    <property type="entry name" value="Molybdop_Fe4S4"/>
    <property type="match status" value="1"/>
</dbReference>
<dbReference type="OrthoDB" id="9803192at2"/>
<dbReference type="PROSITE" id="PS51669">
    <property type="entry name" value="4FE4S_MOW_BIS_MGD"/>
    <property type="match status" value="1"/>
</dbReference>
<reference evidence="16 17" key="1">
    <citation type="submission" date="2018-06" db="EMBL/GenBank/DDBJ databases">
        <title>Genomic Encyclopedia of Type Strains, Phase IV (KMG-IV): sequencing the most valuable type-strain genomes for metagenomic binning, comparative biology and taxonomic classification.</title>
        <authorList>
            <person name="Goeker M."/>
        </authorList>
    </citation>
    <scope>NUCLEOTIDE SEQUENCE [LARGE SCALE GENOMIC DNA]</scope>
    <source>
        <strain evidence="16 17">DSM 22112</strain>
    </source>
</reference>
<evidence type="ECO:0000256" key="3">
    <source>
        <dbReference type="ARBA" id="ARBA00007023"/>
    </source>
</evidence>
<dbReference type="InterPro" id="IPR006655">
    <property type="entry name" value="Mopterin_OxRdtase_prok_CS"/>
</dbReference>
<dbReference type="PROSITE" id="PS51085">
    <property type="entry name" value="2FE2S_FER_2"/>
    <property type="match status" value="1"/>
</dbReference>
<dbReference type="CDD" id="cd00207">
    <property type="entry name" value="fer2"/>
    <property type="match status" value="1"/>
</dbReference>
<evidence type="ECO:0000256" key="8">
    <source>
        <dbReference type="ARBA" id="ARBA00022737"/>
    </source>
</evidence>
<dbReference type="GO" id="GO:0051539">
    <property type="term" value="F:4 iron, 4 sulfur cluster binding"/>
    <property type="evidence" value="ECO:0007669"/>
    <property type="project" value="UniProtKB-KW"/>
</dbReference>
<evidence type="ECO:0000313" key="17">
    <source>
        <dbReference type="Proteomes" id="UP000253490"/>
    </source>
</evidence>
<evidence type="ECO:0000256" key="4">
    <source>
        <dbReference type="ARBA" id="ARBA00022485"/>
    </source>
</evidence>
<dbReference type="SMART" id="SM00926">
    <property type="entry name" value="Molybdop_Fe4S4"/>
    <property type="match status" value="1"/>
</dbReference>
<dbReference type="GO" id="GO:0046872">
    <property type="term" value="F:metal ion binding"/>
    <property type="evidence" value="ECO:0007669"/>
    <property type="project" value="UniProtKB-KW"/>
</dbReference>
<dbReference type="PROSITE" id="PS00932">
    <property type="entry name" value="MOLYBDOPTERIN_PROK_3"/>
    <property type="match status" value="1"/>
</dbReference>
<dbReference type="GO" id="GO:0016020">
    <property type="term" value="C:membrane"/>
    <property type="evidence" value="ECO:0007669"/>
    <property type="project" value="TreeGrafter"/>
</dbReference>
<dbReference type="GO" id="GO:0022904">
    <property type="term" value="P:respiratory electron transport chain"/>
    <property type="evidence" value="ECO:0007669"/>
    <property type="project" value="TreeGrafter"/>
</dbReference>
<evidence type="ECO:0000256" key="10">
    <source>
        <dbReference type="ARBA" id="ARBA00023004"/>
    </source>
</evidence>
<evidence type="ECO:0000259" key="12">
    <source>
        <dbReference type="PROSITE" id="PS51085"/>
    </source>
</evidence>
<keyword evidence="8" id="KW-0677">Repeat</keyword>
<dbReference type="GO" id="GO:0015942">
    <property type="term" value="P:formate metabolic process"/>
    <property type="evidence" value="ECO:0007669"/>
    <property type="project" value="InterPro"/>
</dbReference>
<dbReference type="InterPro" id="IPR027467">
    <property type="entry name" value="MopterinOxRdtase_cofactor_BS"/>
</dbReference>
<evidence type="ECO:0000256" key="11">
    <source>
        <dbReference type="ARBA" id="ARBA00023014"/>
    </source>
</evidence>
<dbReference type="InterPro" id="IPR050123">
    <property type="entry name" value="Prok_molybdopt-oxidoreductase"/>
</dbReference>
<dbReference type="FunFam" id="3.40.228.10:FF:000002">
    <property type="entry name" value="Formate dehydrogenase subunit alpha"/>
    <property type="match status" value="1"/>
</dbReference>
<feature type="domain" description="4Fe-4S Mo/W bis-MGD-type" evidence="14">
    <location>
        <begin position="219"/>
        <end position="275"/>
    </location>
</feature>
<dbReference type="AlphaFoldDB" id="A0A366I6K7"/>
<dbReference type="SUPFAM" id="SSF53706">
    <property type="entry name" value="Formate dehydrogenase/DMSO reductase, domains 1-3"/>
    <property type="match status" value="1"/>
</dbReference>
<evidence type="ECO:0000259" key="14">
    <source>
        <dbReference type="PROSITE" id="PS51669"/>
    </source>
</evidence>
<gene>
    <name evidence="16" type="ORF">DES36_11148</name>
</gene>
<comment type="caution">
    <text evidence="16">The sequence shown here is derived from an EMBL/GenBank/DDBJ whole genome shotgun (WGS) entry which is preliminary data.</text>
</comment>
<dbReference type="SUPFAM" id="SSF54862">
    <property type="entry name" value="4Fe-4S ferredoxins"/>
    <property type="match status" value="1"/>
</dbReference>
<dbReference type="InterPro" id="IPR017896">
    <property type="entry name" value="4Fe4S_Fe-S-bd"/>
</dbReference>
<dbReference type="Pfam" id="PF13510">
    <property type="entry name" value="Fer2_4"/>
    <property type="match status" value="1"/>
</dbReference>
<evidence type="ECO:0000313" key="16">
    <source>
        <dbReference type="EMBL" id="RBP62616.1"/>
    </source>
</evidence>
<dbReference type="FunFam" id="2.20.25.90:FF:000001">
    <property type="entry name" value="Formate dehydrogenase subunit alpha"/>
    <property type="match status" value="1"/>
</dbReference>
<dbReference type="CDD" id="cd02790">
    <property type="entry name" value="MopB_CT_Formate-Dh_H"/>
    <property type="match status" value="1"/>
</dbReference>
<dbReference type="InterPro" id="IPR041924">
    <property type="entry name" value="Formate_Dh-H_N"/>
</dbReference>
<dbReference type="InterPro" id="IPR036010">
    <property type="entry name" value="2Fe-2S_ferredoxin-like_sf"/>
</dbReference>
<dbReference type="Pfam" id="PF01568">
    <property type="entry name" value="Molydop_binding"/>
    <property type="match status" value="1"/>
</dbReference>
<dbReference type="InterPro" id="IPR006656">
    <property type="entry name" value="Mopterin_OxRdtase"/>
</dbReference>
<sequence>MITITIDNKIIQAEEGKNILQVAKENGIHIPTFCHLDGVHDTFSCRICVVEIVGSKKLAPACNQKIYDGMVIHTASPDVLSARRNIVNLLISNGQHDCMSCEANGDCSLQSAAYDLGIHMPAFKMESLPEQIIDDSSVMITRDNRKCILCNKCVTVCSDLVGNKVLSVGYRGSSSEVICDYNDGMGESSCVQCGNCVQVCPTGALVSKKSVGKGRAWDITKVRTTCPYCGVGCQMYLHMKGDDIVGISAVEGTKANDGRLCVKGRYGYDFVRSNDRLKTPLIKENGVFREASWEEALTLILDKMNAIKKESGPDAFAGLSSARCTNEENYIFQKMMRAAIGTNNVDHCARLCHASTVAGLATTLGSGAMTNTIDEVKDSDLYFIIGSNTTETHPVIGMNVRQGLNKGAKLIVAEPREIPLAKQADLFLQIKPGTNIPLLNGMMHVIIKEDLLDKEYVNSRTEGFEELKEVVKEYTPEVVARICGIDSNDLVKAAKMYATAPTASILYAMGVTQHSSGTEGVMSVSNMALLCGNIGKYACGVNPLRGQNNVQGACDMGALPTDFPGYQKVANPDVIKKFEKAWGVSLSDKKGLTATEMFEAILEKEIRCLYIMGENPMVSDPDSNHVEHSLKECEFVVVQDIFMTETAQLADVVLPATSFAEKNGTFTNTERRVQLVNAAMKPIGDTRLDYEILIDVMKGLGYENSFTNSAEILEEIASVTPSYGGMSIDKIQEDGIQWPCLDKDHPGTPILHTEKFSRGEKAIFKPATYRPAEEQPDEEYPFIFTTGRILYHYHTRTMTGKVDGLNKLSGHSYVEMNPEDAANLGIAQGEIVEVSSRRGKVNVEAHVTDTIEKGVLFMPFHFEDGKANLLTNAALDPIAKIPELKVCAATVKKN</sequence>
<dbReference type="SUPFAM" id="SSF54292">
    <property type="entry name" value="2Fe-2S ferredoxin-like"/>
    <property type="match status" value="1"/>
</dbReference>
<dbReference type="RefSeq" id="WP_113920936.1">
    <property type="nucleotide sequence ID" value="NZ_QNRX01000011.1"/>
</dbReference>
<keyword evidence="6" id="KW-0001">2Fe-2S</keyword>
<evidence type="ECO:0000256" key="2">
    <source>
        <dbReference type="ARBA" id="ARBA00001966"/>
    </source>
</evidence>
<dbReference type="InterPro" id="IPR017900">
    <property type="entry name" value="4Fe4S_Fe_S_CS"/>
</dbReference>
<feature type="domain" description="4Fe-4S ferredoxin-type" evidence="13">
    <location>
        <begin position="181"/>
        <end position="210"/>
    </location>
</feature>
<dbReference type="InterPro" id="IPR001041">
    <property type="entry name" value="2Fe-2S_ferredoxin-type"/>
</dbReference>
<keyword evidence="7" id="KW-0479">Metal-binding</keyword>
<dbReference type="PROSITE" id="PS00551">
    <property type="entry name" value="MOLYBDOPTERIN_PROK_1"/>
    <property type="match status" value="1"/>
</dbReference>
<dbReference type="Pfam" id="PF10588">
    <property type="entry name" value="NADH-G_4Fe-4S_3"/>
    <property type="match status" value="1"/>
</dbReference>
<keyword evidence="9" id="KW-0560">Oxidoreductase</keyword>
<keyword evidence="4" id="KW-0004">4Fe-4S</keyword>
<dbReference type="Gene3D" id="3.10.20.740">
    <property type="match status" value="1"/>
</dbReference>
<dbReference type="PANTHER" id="PTHR43105:SF14">
    <property type="entry name" value="FORMATE DEHYDROGENASE H"/>
    <property type="match status" value="1"/>
</dbReference>
<dbReference type="EMBL" id="QNRX01000011">
    <property type="protein sequence ID" value="RBP62616.1"/>
    <property type="molecule type" value="Genomic_DNA"/>
</dbReference>
<dbReference type="PANTHER" id="PTHR43105">
    <property type="entry name" value="RESPIRATORY NITRATE REDUCTASE"/>
    <property type="match status" value="1"/>
</dbReference>
<dbReference type="InterPro" id="IPR009010">
    <property type="entry name" value="Asp_de-COase-like_dom_sf"/>
</dbReference>